<evidence type="ECO:0000256" key="12">
    <source>
        <dbReference type="RuleBase" id="RU003832"/>
    </source>
</evidence>
<evidence type="ECO:0000256" key="10">
    <source>
        <dbReference type="ARBA" id="ARBA00023136"/>
    </source>
</evidence>
<dbReference type="AlphaFoldDB" id="A0A0B2VRQ5"/>
<dbReference type="EC" id="2.4.1.-" evidence="12"/>
<keyword evidence="5 12" id="KW-0808">Transferase</keyword>
<keyword evidence="9 12" id="KW-0333">Golgi apparatus</keyword>
<evidence type="ECO:0000259" key="14">
    <source>
        <dbReference type="Pfam" id="PF17039"/>
    </source>
</evidence>
<dbReference type="PROSITE" id="PS51257">
    <property type="entry name" value="PROKAR_LIPOPROTEIN"/>
    <property type="match status" value="1"/>
</dbReference>
<feature type="domain" description="Fucosyltransferase C-terminal" evidence="13">
    <location>
        <begin position="191"/>
        <end position="371"/>
    </location>
</feature>
<dbReference type="UniPathway" id="UPA00378"/>
<dbReference type="InterPro" id="IPR001503">
    <property type="entry name" value="Glyco_trans_10"/>
</dbReference>
<reference evidence="16" key="2">
    <citation type="submission" date="2018-11" db="EMBL/GenBank/DDBJ databases">
        <authorList>
            <consortium name="Pathogen Informatics"/>
        </authorList>
    </citation>
    <scope>NUCLEOTIDE SEQUENCE [LARGE SCALE GENOMIC DNA]</scope>
</reference>
<evidence type="ECO:0000313" key="15">
    <source>
        <dbReference type="EMBL" id="KHN84318.1"/>
    </source>
</evidence>
<protein>
    <recommendedName>
        <fullName evidence="12">Fucosyltransferase</fullName>
        <ecNumber evidence="12">2.4.1.-</ecNumber>
    </recommendedName>
</protein>
<dbReference type="EMBL" id="UYWY01020742">
    <property type="protein sequence ID" value="VDM42427.1"/>
    <property type="molecule type" value="Genomic_DNA"/>
</dbReference>
<sequence length="392" mass="45499">MALRKRSLMRILLFCVLLTFGVSCLFLLRSFGQSDHDVRLREQLHADASSPKLILQWSNIFGNELPQAVMEECSPPLQKSCSISADRSRLNEASAVVFHISEWDLRTAGLPKSKDRSYRQLYVFMTMEAPPSHSRTVIAAFPPNFFNITMTYRRDSDVPYPYGGYWVQPQDAKRLGFMAEQLPYDEKTILKSKSKSIFWLVSNCATPSKREVAVEKLSRHIGVDIFGKCASNETMRNACKRNEECEQKMAAEYYFFIAAENCICKDYVTEKYWDRYGWPIVPIVMRRHIYERLLPPKSFIAMDDFGSAEQMANYLGQLMSNKSAYMEYFAWRSTGWARPWQKPPYRVAYCKLCERLYEDTSPSSIENVEKWFYDTAECEGPQFADSWPELDG</sequence>
<dbReference type="Gene3D" id="3.40.50.11660">
    <property type="entry name" value="Glycosyl transferase family 10, C-terminal domain"/>
    <property type="match status" value="1"/>
</dbReference>
<comment type="subcellular location">
    <subcellularLocation>
        <location evidence="1 12">Golgi apparatus</location>
        <location evidence="1 12">Golgi stack membrane</location>
        <topology evidence="1 12">Single-pass type II membrane protein</topology>
    </subcellularLocation>
</comment>
<keyword evidence="7" id="KW-0735">Signal-anchor</keyword>
<keyword evidence="8" id="KW-1133">Transmembrane helix</keyword>
<dbReference type="Proteomes" id="UP000031036">
    <property type="component" value="Unassembled WGS sequence"/>
</dbReference>
<evidence type="ECO:0000313" key="16">
    <source>
        <dbReference type="EMBL" id="VDM42427.1"/>
    </source>
</evidence>
<dbReference type="PANTHER" id="PTHR48438:SF1">
    <property type="entry name" value="ALPHA-(1,3)-FUCOSYLTRANSFERASE C-RELATED"/>
    <property type="match status" value="1"/>
</dbReference>
<name>A0A0B2VRQ5_TOXCA</name>
<feature type="domain" description="Fucosyltransferase N-terminal" evidence="14">
    <location>
        <begin position="51"/>
        <end position="163"/>
    </location>
</feature>
<reference evidence="15 17" key="1">
    <citation type="submission" date="2014-11" db="EMBL/GenBank/DDBJ databases">
        <title>Genetic blueprint of the zoonotic pathogen Toxocara canis.</title>
        <authorList>
            <person name="Zhu X.-Q."/>
            <person name="Korhonen P.K."/>
            <person name="Cai H."/>
            <person name="Young N.D."/>
            <person name="Nejsum P."/>
            <person name="von Samson-Himmelstjerna G."/>
            <person name="Boag P.R."/>
            <person name="Tan P."/>
            <person name="Li Q."/>
            <person name="Min J."/>
            <person name="Yang Y."/>
            <person name="Wang X."/>
            <person name="Fang X."/>
            <person name="Hall R.S."/>
            <person name="Hofmann A."/>
            <person name="Sternberg P.W."/>
            <person name="Jex A.R."/>
            <person name="Gasser R.B."/>
        </authorList>
    </citation>
    <scope>NUCLEOTIDE SEQUENCE [LARGE SCALE GENOMIC DNA]</scope>
    <source>
        <strain evidence="15">PN_DK_2014</strain>
    </source>
</reference>
<dbReference type="GO" id="GO:0008417">
    <property type="term" value="F:fucosyltransferase activity"/>
    <property type="evidence" value="ECO:0007669"/>
    <property type="project" value="InterPro"/>
</dbReference>
<dbReference type="SUPFAM" id="SSF53756">
    <property type="entry name" value="UDP-Glycosyltransferase/glycogen phosphorylase"/>
    <property type="match status" value="1"/>
</dbReference>
<accession>A0A0B2VRQ5</accession>
<evidence type="ECO:0000256" key="6">
    <source>
        <dbReference type="ARBA" id="ARBA00022692"/>
    </source>
</evidence>
<evidence type="ECO:0000256" key="9">
    <source>
        <dbReference type="ARBA" id="ARBA00023034"/>
    </source>
</evidence>
<dbReference type="PANTHER" id="PTHR48438">
    <property type="entry name" value="ALPHA-(1,3)-FUCOSYLTRANSFERASE C-RELATED"/>
    <property type="match status" value="1"/>
</dbReference>
<evidence type="ECO:0000256" key="3">
    <source>
        <dbReference type="ARBA" id="ARBA00008919"/>
    </source>
</evidence>
<dbReference type="FunFam" id="3.40.50.11660:FF:000004">
    <property type="entry name" value="Glycoprotein 3-alpha-L-fucosyltransferase A"/>
    <property type="match status" value="1"/>
</dbReference>
<evidence type="ECO:0000256" key="4">
    <source>
        <dbReference type="ARBA" id="ARBA00022676"/>
    </source>
</evidence>
<evidence type="ECO:0000256" key="5">
    <source>
        <dbReference type="ARBA" id="ARBA00022679"/>
    </source>
</evidence>
<evidence type="ECO:0000256" key="8">
    <source>
        <dbReference type="ARBA" id="ARBA00022989"/>
    </source>
</evidence>
<gene>
    <name evidence="15" type="primary">FucTC</name>
    <name evidence="15" type="ORF">Tcan_16654</name>
    <name evidence="16" type="ORF">TCNE_LOCUS11106</name>
</gene>
<evidence type="ECO:0000256" key="11">
    <source>
        <dbReference type="ARBA" id="ARBA00023180"/>
    </source>
</evidence>
<proteinExistence type="inferred from homology"/>
<evidence type="ECO:0000259" key="13">
    <source>
        <dbReference type="Pfam" id="PF00852"/>
    </source>
</evidence>
<dbReference type="InterPro" id="IPR055270">
    <property type="entry name" value="Glyco_tran_10_C"/>
</dbReference>
<dbReference type="InterPro" id="IPR031481">
    <property type="entry name" value="Glyco_tran_10_N"/>
</dbReference>
<keyword evidence="10" id="KW-0472">Membrane</keyword>
<keyword evidence="17" id="KW-1185">Reference proteome</keyword>
<dbReference type="STRING" id="6265.A0A0B2VRQ5"/>
<comment type="similarity">
    <text evidence="3 12">Belongs to the glycosyltransferase 10 family.</text>
</comment>
<dbReference type="GO" id="GO:0032580">
    <property type="term" value="C:Golgi cisterna membrane"/>
    <property type="evidence" value="ECO:0007669"/>
    <property type="project" value="UniProtKB-SubCell"/>
</dbReference>
<evidence type="ECO:0000256" key="7">
    <source>
        <dbReference type="ARBA" id="ARBA00022968"/>
    </source>
</evidence>
<evidence type="ECO:0000256" key="2">
    <source>
        <dbReference type="ARBA" id="ARBA00004922"/>
    </source>
</evidence>
<keyword evidence="4 12" id="KW-0328">Glycosyltransferase</keyword>
<dbReference type="OMA" id="FWLVSNC"/>
<evidence type="ECO:0000256" key="1">
    <source>
        <dbReference type="ARBA" id="ARBA00004447"/>
    </source>
</evidence>
<dbReference type="EMBL" id="JPKZ01000997">
    <property type="protein sequence ID" value="KHN84318.1"/>
    <property type="molecule type" value="Genomic_DNA"/>
</dbReference>
<dbReference type="OrthoDB" id="427096at2759"/>
<comment type="pathway">
    <text evidence="2">Protein modification; protein glycosylation.</text>
</comment>
<evidence type="ECO:0000313" key="17">
    <source>
        <dbReference type="Proteomes" id="UP000031036"/>
    </source>
</evidence>
<dbReference type="Pfam" id="PF17039">
    <property type="entry name" value="Glyco_tran_10_N"/>
    <property type="match status" value="1"/>
</dbReference>
<dbReference type="Pfam" id="PF00852">
    <property type="entry name" value="Glyco_transf_10"/>
    <property type="match status" value="1"/>
</dbReference>
<keyword evidence="11" id="KW-0325">Glycoprotein</keyword>
<organism evidence="15 17">
    <name type="scientific">Toxocara canis</name>
    <name type="common">Canine roundworm</name>
    <dbReference type="NCBI Taxonomy" id="6265"/>
    <lineage>
        <taxon>Eukaryota</taxon>
        <taxon>Metazoa</taxon>
        <taxon>Ecdysozoa</taxon>
        <taxon>Nematoda</taxon>
        <taxon>Chromadorea</taxon>
        <taxon>Rhabditida</taxon>
        <taxon>Spirurina</taxon>
        <taxon>Ascaridomorpha</taxon>
        <taxon>Ascaridoidea</taxon>
        <taxon>Toxocaridae</taxon>
        <taxon>Toxocara</taxon>
    </lineage>
</organism>
<keyword evidence="6 12" id="KW-0812">Transmembrane</keyword>
<dbReference type="InterPro" id="IPR038577">
    <property type="entry name" value="GT10-like_C_sf"/>
</dbReference>